<dbReference type="InterPro" id="IPR018736">
    <property type="entry name" value="DUF2279_periplasmic_lipo"/>
</dbReference>
<comment type="caution">
    <text evidence="2">The sequence shown here is derived from an EMBL/GenBank/DDBJ whole genome shotgun (WGS) entry which is preliminary data.</text>
</comment>
<dbReference type="Proteomes" id="UP000321532">
    <property type="component" value="Unassembled WGS sequence"/>
</dbReference>
<feature type="signal peptide" evidence="1">
    <location>
        <begin position="1"/>
        <end position="36"/>
    </location>
</feature>
<gene>
    <name evidence="2" type="ORF">AAE02nite_23530</name>
</gene>
<dbReference type="Pfam" id="PF10043">
    <property type="entry name" value="DUF2279"/>
    <property type="match status" value="1"/>
</dbReference>
<feature type="chain" id="PRO_5022223473" evidence="1">
    <location>
        <begin position="37"/>
        <end position="315"/>
    </location>
</feature>
<organism evidence="2 3">
    <name type="scientific">Adhaeribacter aerolatus</name>
    <dbReference type="NCBI Taxonomy" id="670289"/>
    <lineage>
        <taxon>Bacteria</taxon>
        <taxon>Pseudomonadati</taxon>
        <taxon>Bacteroidota</taxon>
        <taxon>Cytophagia</taxon>
        <taxon>Cytophagales</taxon>
        <taxon>Hymenobacteraceae</taxon>
        <taxon>Adhaeribacter</taxon>
    </lineage>
</organism>
<keyword evidence="3" id="KW-1185">Reference proteome</keyword>
<evidence type="ECO:0000256" key="1">
    <source>
        <dbReference type="SAM" id="SignalP"/>
    </source>
</evidence>
<dbReference type="EMBL" id="BJYS01000016">
    <property type="protein sequence ID" value="GEO04689.1"/>
    <property type="molecule type" value="Genomic_DNA"/>
</dbReference>
<sequence>MKLKFLCNQQLLLFTRLKKLSWLALLCPIGSLQVSAQPATAAPDSIAPAKHIKLAAVGLAIGYTGMLVGLSQTWYEQSEKTSFHFFNDNPEWLQLDKAGHFWGAFHESRLGIEALRAARVPEQKAIIYGSLLGFALQSPIELLDGYAADYGASVGDLSANAAGSLAVLVQQLAWGELKILPKFSFHRTAYANLRPNVLGSNLPEELLKDYNGQTYWLTANISSFLPAQSAYPKWLNLALGYGGQRIVYGMPQENRQNGFDAYRQYYLALDLNLLHVKTRHKLLRTAFSLISMVHLPAPTLEYNRKKGFRFHPVYF</sequence>
<name>A0A512AYA2_9BACT</name>
<accession>A0A512AYA2</accession>
<protein>
    <submittedName>
        <fullName evidence="2">DUF2279 domain-containing protein</fullName>
    </submittedName>
</protein>
<dbReference type="AlphaFoldDB" id="A0A512AYA2"/>
<evidence type="ECO:0000313" key="2">
    <source>
        <dbReference type="EMBL" id="GEO04689.1"/>
    </source>
</evidence>
<proteinExistence type="predicted"/>
<reference evidence="2 3" key="1">
    <citation type="submission" date="2019-07" db="EMBL/GenBank/DDBJ databases">
        <title>Whole genome shotgun sequence of Adhaeribacter aerolatus NBRC 106133.</title>
        <authorList>
            <person name="Hosoyama A."/>
            <person name="Uohara A."/>
            <person name="Ohji S."/>
            <person name="Ichikawa N."/>
        </authorList>
    </citation>
    <scope>NUCLEOTIDE SEQUENCE [LARGE SCALE GENOMIC DNA]</scope>
    <source>
        <strain evidence="2 3">NBRC 106133</strain>
    </source>
</reference>
<evidence type="ECO:0000313" key="3">
    <source>
        <dbReference type="Proteomes" id="UP000321532"/>
    </source>
</evidence>
<keyword evidence="1" id="KW-0732">Signal</keyword>